<evidence type="ECO:0000313" key="1">
    <source>
        <dbReference type="EMBL" id="JAD43466.1"/>
    </source>
</evidence>
<reference evidence="1" key="2">
    <citation type="journal article" date="2015" name="Data Brief">
        <title>Shoot transcriptome of the giant reed, Arundo donax.</title>
        <authorList>
            <person name="Barrero R.A."/>
            <person name="Guerrero F.D."/>
            <person name="Moolhuijzen P."/>
            <person name="Goolsby J.A."/>
            <person name="Tidwell J."/>
            <person name="Bellgard S.E."/>
            <person name="Bellgard M.I."/>
        </authorList>
    </citation>
    <scope>NUCLEOTIDE SEQUENCE</scope>
    <source>
        <tissue evidence="1">Shoot tissue taken approximately 20 cm above the soil surface</tissue>
    </source>
</reference>
<proteinExistence type="predicted"/>
<protein>
    <submittedName>
        <fullName evidence="1">Uncharacterized protein</fullName>
    </submittedName>
</protein>
<organism evidence="1">
    <name type="scientific">Arundo donax</name>
    <name type="common">Giant reed</name>
    <name type="synonym">Donax arundinaceus</name>
    <dbReference type="NCBI Taxonomy" id="35708"/>
    <lineage>
        <taxon>Eukaryota</taxon>
        <taxon>Viridiplantae</taxon>
        <taxon>Streptophyta</taxon>
        <taxon>Embryophyta</taxon>
        <taxon>Tracheophyta</taxon>
        <taxon>Spermatophyta</taxon>
        <taxon>Magnoliopsida</taxon>
        <taxon>Liliopsida</taxon>
        <taxon>Poales</taxon>
        <taxon>Poaceae</taxon>
        <taxon>PACMAD clade</taxon>
        <taxon>Arundinoideae</taxon>
        <taxon>Arundineae</taxon>
        <taxon>Arundo</taxon>
    </lineage>
</organism>
<reference evidence="1" key="1">
    <citation type="submission" date="2014-09" db="EMBL/GenBank/DDBJ databases">
        <authorList>
            <person name="Magalhaes I.L.F."/>
            <person name="Oliveira U."/>
            <person name="Santos F.R."/>
            <person name="Vidigal T.H.D.A."/>
            <person name="Brescovit A.D."/>
            <person name="Santos A.J."/>
        </authorList>
    </citation>
    <scope>NUCLEOTIDE SEQUENCE</scope>
    <source>
        <tissue evidence="1">Shoot tissue taken approximately 20 cm above the soil surface</tissue>
    </source>
</reference>
<dbReference type="AlphaFoldDB" id="A0A0A8ZXC0"/>
<name>A0A0A8ZXC0_ARUDO</name>
<sequence length="34" mass="4215">MKNSAEGRVNPYCPLYSWKFVLDHLWFRIPSWSW</sequence>
<accession>A0A0A8ZXC0</accession>
<dbReference type="EMBL" id="GBRH01254429">
    <property type="protein sequence ID" value="JAD43466.1"/>
    <property type="molecule type" value="Transcribed_RNA"/>
</dbReference>